<evidence type="ECO:0000313" key="1">
    <source>
        <dbReference type="EMBL" id="PHK01006.1"/>
    </source>
</evidence>
<accession>A0A9Q5Z9C9</accession>
<protein>
    <submittedName>
        <fullName evidence="1">Uncharacterized protein</fullName>
    </submittedName>
</protein>
<proteinExistence type="predicted"/>
<dbReference type="AlphaFoldDB" id="A0A9Q5Z9C9"/>
<name>A0A9Q5Z9C9_NOSLI</name>
<gene>
    <name evidence="1" type="ORF">VF08_22935</name>
</gene>
<dbReference type="Proteomes" id="UP000222310">
    <property type="component" value="Unassembled WGS sequence"/>
</dbReference>
<sequence length="96" mass="11023">MKTVHTLKDIKMAHPVGFYSLSHDNALIKDMCETWGEGLEKMSESDTLWLIARVAHEAWLACDTDSPPSNESESVWNRLHELKQWEKIALIKAMVQ</sequence>
<reference evidence="1 2" key="1">
    <citation type="submission" date="2015-02" db="EMBL/GenBank/DDBJ databases">
        <title>Nostoc linckia genome annotation.</title>
        <authorList>
            <person name="Zhou Z."/>
        </authorList>
    </citation>
    <scope>NUCLEOTIDE SEQUENCE [LARGE SCALE GENOMIC DNA]</scope>
    <source>
        <strain evidence="2">z8</strain>
    </source>
</reference>
<comment type="caution">
    <text evidence="1">The sequence shown here is derived from an EMBL/GenBank/DDBJ whole genome shotgun (WGS) entry which is preliminary data.</text>
</comment>
<dbReference type="EMBL" id="LAHD01000076">
    <property type="protein sequence ID" value="PHK01006.1"/>
    <property type="molecule type" value="Genomic_DNA"/>
</dbReference>
<evidence type="ECO:0000313" key="2">
    <source>
        <dbReference type="Proteomes" id="UP000222310"/>
    </source>
</evidence>
<organism evidence="1 2">
    <name type="scientific">Nostoc linckia z8</name>
    <dbReference type="NCBI Taxonomy" id="1628746"/>
    <lineage>
        <taxon>Bacteria</taxon>
        <taxon>Bacillati</taxon>
        <taxon>Cyanobacteriota</taxon>
        <taxon>Cyanophyceae</taxon>
        <taxon>Nostocales</taxon>
        <taxon>Nostocaceae</taxon>
        <taxon>Nostoc</taxon>
    </lineage>
</organism>